<proteinExistence type="predicted"/>
<accession>A0AAD4SJM9</accession>
<dbReference type="Proteomes" id="UP001202328">
    <property type="component" value="Unassembled WGS sequence"/>
</dbReference>
<dbReference type="AlphaFoldDB" id="A0AAD4SJM9"/>
<protein>
    <submittedName>
        <fullName evidence="1">Uncharacterized protein</fullName>
    </submittedName>
</protein>
<sequence>MGAPVMMCSEDGILASSEQGEIRLRTSLESSEDICNTIIISNADFKGNSKMKISWVRFKLLPDDANPSDSNVVNACVNIGLKKPLFRGILAKTAAGYVH</sequence>
<organism evidence="1 2">
    <name type="scientific">Papaver atlanticum</name>
    <dbReference type="NCBI Taxonomy" id="357466"/>
    <lineage>
        <taxon>Eukaryota</taxon>
        <taxon>Viridiplantae</taxon>
        <taxon>Streptophyta</taxon>
        <taxon>Embryophyta</taxon>
        <taxon>Tracheophyta</taxon>
        <taxon>Spermatophyta</taxon>
        <taxon>Magnoliopsida</taxon>
        <taxon>Ranunculales</taxon>
        <taxon>Papaveraceae</taxon>
        <taxon>Papaveroideae</taxon>
        <taxon>Papaver</taxon>
    </lineage>
</organism>
<evidence type="ECO:0000313" key="1">
    <source>
        <dbReference type="EMBL" id="KAI3909553.1"/>
    </source>
</evidence>
<dbReference type="EMBL" id="JAJJMB010010315">
    <property type="protein sequence ID" value="KAI3909553.1"/>
    <property type="molecule type" value="Genomic_DNA"/>
</dbReference>
<evidence type="ECO:0000313" key="2">
    <source>
        <dbReference type="Proteomes" id="UP001202328"/>
    </source>
</evidence>
<reference evidence="1" key="1">
    <citation type="submission" date="2022-04" db="EMBL/GenBank/DDBJ databases">
        <title>A functionally conserved STORR gene fusion in Papaver species that diverged 16.8 million years ago.</title>
        <authorList>
            <person name="Catania T."/>
        </authorList>
    </citation>
    <scope>NUCLEOTIDE SEQUENCE</scope>
    <source>
        <strain evidence="1">S-188037</strain>
    </source>
</reference>
<name>A0AAD4SJM9_9MAGN</name>
<comment type="caution">
    <text evidence="1">The sequence shown here is derived from an EMBL/GenBank/DDBJ whole genome shotgun (WGS) entry which is preliminary data.</text>
</comment>
<gene>
    <name evidence="1" type="ORF">MKW98_013970</name>
</gene>
<keyword evidence="2" id="KW-1185">Reference proteome</keyword>